<evidence type="ECO:0000256" key="2">
    <source>
        <dbReference type="ARBA" id="ARBA00023015"/>
    </source>
</evidence>
<reference evidence="8" key="1">
    <citation type="submission" date="2015-07" db="EMBL/GenBank/DDBJ databases">
        <title>Fjat-10053 dsm26.</title>
        <authorList>
            <person name="Liu B."/>
            <person name="Wang J."/>
            <person name="Zhu Y."/>
            <person name="Liu G."/>
            <person name="Chen Q."/>
            <person name="Chen Z."/>
            <person name="Lan J."/>
            <person name="Che J."/>
            <person name="Ge C."/>
            <person name="Shi H."/>
            <person name="Pan Z."/>
            <person name="Liu X."/>
        </authorList>
    </citation>
    <scope>NUCLEOTIDE SEQUENCE [LARGE SCALE GENOMIC DNA]</scope>
    <source>
        <strain evidence="8">DSM 26</strain>
    </source>
</reference>
<dbReference type="PROSITE" id="PS51094">
    <property type="entry name" value="PTS_EIIA_TYPE_2"/>
    <property type="match status" value="1"/>
</dbReference>
<evidence type="ECO:0000256" key="4">
    <source>
        <dbReference type="ARBA" id="ARBA00023163"/>
    </source>
</evidence>
<dbReference type="PANTHER" id="PTHR30185:SF12">
    <property type="entry name" value="TRANSCRIPTIONAL REGULATOR MANR"/>
    <property type="match status" value="1"/>
</dbReference>
<dbReference type="AlphaFoldDB" id="A0A0L0QSF8"/>
<dbReference type="InterPro" id="IPR011608">
    <property type="entry name" value="PRD"/>
</dbReference>
<dbReference type="GO" id="GO:0006355">
    <property type="term" value="P:regulation of DNA-templated transcription"/>
    <property type="evidence" value="ECO:0007669"/>
    <property type="project" value="InterPro"/>
</dbReference>
<dbReference type="Proteomes" id="UP000036780">
    <property type="component" value="Unassembled WGS sequence"/>
</dbReference>
<dbReference type="InterPro" id="IPR002178">
    <property type="entry name" value="PTS_EIIA_type-2_dom"/>
</dbReference>
<dbReference type="Gene3D" id="1.10.10.10">
    <property type="entry name" value="Winged helix-like DNA-binding domain superfamily/Winged helix DNA-binding domain"/>
    <property type="match status" value="2"/>
</dbReference>
<evidence type="ECO:0000259" key="5">
    <source>
        <dbReference type="PROSITE" id="PS51094"/>
    </source>
</evidence>
<proteinExistence type="predicted"/>
<dbReference type="Gene3D" id="1.10.1790.10">
    <property type="entry name" value="PRD domain"/>
    <property type="match status" value="2"/>
</dbReference>
<dbReference type="SUPFAM" id="SSF63520">
    <property type="entry name" value="PTS-regulatory domain, PRD"/>
    <property type="match status" value="2"/>
</dbReference>
<evidence type="ECO:0000313" key="7">
    <source>
        <dbReference type="EMBL" id="KNE21635.1"/>
    </source>
</evidence>
<sequence length="644" mass="74825">MNNIEILLDYLRKQAGEHYVSSRTLAEALNVSDRTVRNYVKAINEKHPNLIESSRSGYRIGEEENRQVHKDTNSTSHAKSRRFYILRRLIKRSERGLDLFDLADTLYVSDATIRSDMAQLNQLVNKHGLQITQHHHRYLLKGNEKSRRKLMIDLIDYSKPTSTSLEEEIQMFLGDISLQALMKLSKESFEKYHVHPNTYFFKNFILHLAIAVDRASDNEQLEKSSYHVENRTAVSFQAVEEIAERLYENHQIRLSQADKDELSILFVGQSNLDKTLVNNYTSNDVSRALDHAIQEISDVYMVDFDNDSFRNRLLIHIQNLYNRLLQNKYTRNLSVLNIRIKYPIIFDIAVYLASVLSNDLDVEINDDEIAFLALHIGSYLNSRPEEDQKIKTIIITPAYLSQQSDIQQVIERNFEDDLEVAGVYEDVSEINELLSPEFVITTQDVNQVENAFATIHAEIVSIHEFITKHDITLIRRKIEEIKHHKYVRFIKKKIPELIKEEFLIHFHETLSKKQIMETIADVFQRHNYVPADYLEKLNQREKISATSYPSGVAIPHTMKYEADKTGLIILIPEAPVDWDSNEVKLIIGMAVNKQDTHTFNQIFPRIIELVAESYHVNYLAGAKNREVFIDRLIELMGAGGYFLE</sequence>
<evidence type="ECO:0000256" key="3">
    <source>
        <dbReference type="ARBA" id="ARBA00023159"/>
    </source>
</evidence>
<accession>A0A0L0QSF8</accession>
<dbReference type="EMBL" id="LGTO01000005">
    <property type="protein sequence ID" value="KNE21635.1"/>
    <property type="molecule type" value="Genomic_DNA"/>
</dbReference>
<dbReference type="Pfam" id="PF08279">
    <property type="entry name" value="HTH_11"/>
    <property type="match status" value="1"/>
</dbReference>
<dbReference type="Pfam" id="PF05043">
    <property type="entry name" value="Mga"/>
    <property type="match status" value="1"/>
</dbReference>
<gene>
    <name evidence="7" type="ORF">AFK71_08330</name>
</gene>
<evidence type="ECO:0000313" key="8">
    <source>
        <dbReference type="Proteomes" id="UP000036780"/>
    </source>
</evidence>
<dbReference type="Pfam" id="PF00359">
    <property type="entry name" value="PTS_EIIA_2"/>
    <property type="match status" value="1"/>
</dbReference>
<comment type="caution">
    <text evidence="7">The sequence shown here is derived from an EMBL/GenBank/DDBJ whole genome shotgun (WGS) entry which is preliminary data.</text>
</comment>
<dbReference type="SUPFAM" id="SSF55804">
    <property type="entry name" value="Phoshotransferase/anion transport protein"/>
    <property type="match status" value="1"/>
</dbReference>
<evidence type="ECO:0000259" key="6">
    <source>
        <dbReference type="PROSITE" id="PS51372"/>
    </source>
</evidence>
<dbReference type="InterPro" id="IPR036388">
    <property type="entry name" value="WH-like_DNA-bd_sf"/>
</dbReference>
<feature type="domain" description="PRD" evidence="6">
    <location>
        <begin position="280"/>
        <end position="386"/>
    </location>
</feature>
<name>A0A0L0QSF8_VIRPA</name>
<feature type="domain" description="PRD" evidence="6">
    <location>
        <begin position="168"/>
        <end position="276"/>
    </location>
</feature>
<dbReference type="Gene3D" id="3.40.930.10">
    <property type="entry name" value="Mannitol-specific EII, Chain A"/>
    <property type="match status" value="1"/>
</dbReference>
<dbReference type="RefSeq" id="WP_076362074.1">
    <property type="nucleotide sequence ID" value="NZ_BOSN01000010.1"/>
</dbReference>
<dbReference type="InterPro" id="IPR007737">
    <property type="entry name" value="Mga_HTH"/>
</dbReference>
<dbReference type="GeneID" id="66872587"/>
<dbReference type="PATRIC" id="fig|1473.5.peg.4716"/>
<protein>
    <submittedName>
        <fullName evidence="7">Uncharacterized protein</fullName>
    </submittedName>
</protein>
<keyword evidence="3" id="KW-0010">Activator</keyword>
<dbReference type="InterPro" id="IPR036634">
    <property type="entry name" value="PRD_sf"/>
</dbReference>
<dbReference type="PANTHER" id="PTHR30185">
    <property type="entry name" value="CRYPTIC BETA-GLUCOSIDE BGL OPERON ANTITERMINATOR"/>
    <property type="match status" value="1"/>
</dbReference>
<keyword evidence="1" id="KW-0677">Repeat</keyword>
<dbReference type="InterPro" id="IPR016152">
    <property type="entry name" value="PTrfase/Anion_transptr"/>
</dbReference>
<feature type="domain" description="PTS EIIA type-2" evidence="5">
    <location>
        <begin position="496"/>
        <end position="636"/>
    </location>
</feature>
<keyword evidence="4" id="KW-0804">Transcription</keyword>
<evidence type="ECO:0000256" key="1">
    <source>
        <dbReference type="ARBA" id="ARBA00022737"/>
    </source>
</evidence>
<dbReference type="InterPro" id="IPR050661">
    <property type="entry name" value="BglG_antiterminators"/>
</dbReference>
<dbReference type="InterPro" id="IPR013196">
    <property type="entry name" value="HTH_11"/>
</dbReference>
<keyword evidence="8" id="KW-1185">Reference proteome</keyword>
<dbReference type="PROSITE" id="PS51372">
    <property type="entry name" value="PRD_2"/>
    <property type="match status" value="2"/>
</dbReference>
<organism evidence="7 8">
    <name type="scientific">Virgibacillus pantothenticus</name>
    <dbReference type="NCBI Taxonomy" id="1473"/>
    <lineage>
        <taxon>Bacteria</taxon>
        <taxon>Bacillati</taxon>
        <taxon>Bacillota</taxon>
        <taxon>Bacilli</taxon>
        <taxon>Bacillales</taxon>
        <taxon>Bacillaceae</taxon>
        <taxon>Virgibacillus</taxon>
    </lineage>
</organism>
<keyword evidence="2" id="KW-0805">Transcription regulation</keyword>
<dbReference type="Pfam" id="PF00874">
    <property type="entry name" value="PRD"/>
    <property type="match status" value="2"/>
</dbReference>